<feature type="binding site" evidence="10">
    <location>
        <position position="91"/>
    </location>
    <ligand>
        <name>FAD</name>
        <dbReference type="ChEBI" id="CHEBI:57692"/>
    </ligand>
</feature>
<dbReference type="Pfam" id="PF00970">
    <property type="entry name" value="FAD_binding_6"/>
    <property type="match status" value="1"/>
</dbReference>
<feature type="domain" description="Flavoprotein pyridine nucleotide cytochrome reductase-like FAD-binding" evidence="11">
    <location>
        <begin position="79"/>
        <end position="121"/>
    </location>
</feature>
<evidence type="ECO:0000259" key="11">
    <source>
        <dbReference type="Pfam" id="PF00970"/>
    </source>
</evidence>
<reference evidence="12 13" key="1">
    <citation type="journal article" date="2011" name="Proc. Natl. Acad. Sci. U.S.A.">
        <title>Comparative genomics of xylose-fermenting fungi for enhanced biofuel production.</title>
        <authorList>
            <person name="Wohlbach D.J."/>
            <person name="Kuo A."/>
            <person name="Sato T.K."/>
            <person name="Potts K.M."/>
            <person name="Salamov A.A."/>
            <person name="LaButti K.M."/>
            <person name="Sun H."/>
            <person name="Clum A."/>
            <person name="Pangilinan J.L."/>
            <person name="Lindquist E.A."/>
            <person name="Lucas S."/>
            <person name="Lapidus A."/>
            <person name="Jin M."/>
            <person name="Gunawan C."/>
            <person name="Balan V."/>
            <person name="Dale B.E."/>
            <person name="Jeffries T.W."/>
            <person name="Zinkel R."/>
            <person name="Barry K.W."/>
            <person name="Grigoriev I.V."/>
            <person name="Gasch A.P."/>
        </authorList>
    </citation>
    <scope>NUCLEOTIDE SEQUENCE [LARGE SCALE GENOMIC DNA]</scope>
    <source>
        <strain evidence="13">NRRL Y-27907 / 11-Y1</strain>
    </source>
</reference>
<dbReference type="InterPro" id="IPR001834">
    <property type="entry name" value="CBR-like"/>
</dbReference>
<dbReference type="SUPFAM" id="SSF63380">
    <property type="entry name" value="Riboflavin synthase domain-like"/>
    <property type="match status" value="1"/>
</dbReference>
<evidence type="ECO:0000256" key="6">
    <source>
        <dbReference type="ARBA" id="ARBA00022827"/>
    </source>
</evidence>
<dbReference type="InParanoid" id="G3APR7"/>
<feature type="non-terminal residue" evidence="12">
    <location>
        <position position="216"/>
    </location>
</feature>
<organism evidence="13">
    <name type="scientific">Spathaspora passalidarum (strain NRRL Y-27907 / 11-Y1)</name>
    <dbReference type="NCBI Taxonomy" id="619300"/>
    <lineage>
        <taxon>Eukaryota</taxon>
        <taxon>Fungi</taxon>
        <taxon>Dikarya</taxon>
        <taxon>Ascomycota</taxon>
        <taxon>Saccharomycotina</taxon>
        <taxon>Pichiomycetes</taxon>
        <taxon>Debaryomycetaceae</taxon>
        <taxon>Spathaspora</taxon>
    </lineage>
</organism>
<evidence type="ECO:0000256" key="3">
    <source>
        <dbReference type="ARBA" id="ARBA00006105"/>
    </source>
</evidence>
<dbReference type="InterPro" id="IPR008333">
    <property type="entry name" value="Cbr1-like_FAD-bd_dom"/>
</dbReference>
<keyword evidence="5" id="KW-1000">Mitochondrion outer membrane</keyword>
<dbReference type="eggNOG" id="KOG0534">
    <property type="taxonomic scope" value="Eukaryota"/>
</dbReference>
<name>G3APR7_SPAPN</name>
<dbReference type="HOGENOM" id="CLU_1280452_0_0_1"/>
<comment type="similarity">
    <text evidence="3">Belongs to the flavoprotein pyridine nucleotide cytochrome reductase family.</text>
</comment>
<comment type="subcellular location">
    <subcellularLocation>
        <location evidence="2">Mitochondrion outer membrane</location>
    </subcellularLocation>
</comment>
<evidence type="ECO:0000256" key="8">
    <source>
        <dbReference type="ARBA" id="ARBA00023128"/>
    </source>
</evidence>
<dbReference type="PANTHER" id="PTHR19370:SF189">
    <property type="entry name" value="CYTOCHROME C MITOCHONDRIAL IMPORT FACTOR CYC2"/>
    <property type="match status" value="1"/>
</dbReference>
<feature type="binding site" evidence="10">
    <location>
        <position position="99"/>
    </location>
    <ligand>
        <name>FAD</name>
        <dbReference type="ChEBI" id="CHEBI:57692"/>
    </ligand>
</feature>
<accession>G3APR7</accession>
<protein>
    <recommendedName>
        <fullName evidence="11">Flavoprotein pyridine nucleotide cytochrome reductase-like FAD-binding domain-containing protein</fullName>
    </recommendedName>
</protein>
<dbReference type="InterPro" id="IPR017938">
    <property type="entry name" value="Riboflavin_synthase-like_b-brl"/>
</dbReference>
<dbReference type="Gene3D" id="2.40.30.10">
    <property type="entry name" value="Translation factors"/>
    <property type="match status" value="1"/>
</dbReference>
<dbReference type="Proteomes" id="UP000000709">
    <property type="component" value="Unassembled WGS sequence"/>
</dbReference>
<proteinExistence type="inferred from homology"/>
<dbReference type="GO" id="GO:0005741">
    <property type="term" value="C:mitochondrial outer membrane"/>
    <property type="evidence" value="ECO:0007669"/>
    <property type="project" value="UniProtKB-SubCell"/>
</dbReference>
<dbReference type="OrthoDB" id="432685at2759"/>
<feature type="binding site" evidence="10">
    <location>
        <position position="98"/>
    </location>
    <ligand>
        <name>FAD</name>
        <dbReference type="ChEBI" id="CHEBI:57692"/>
    </ligand>
</feature>
<dbReference type="KEGG" id="spaa:SPAPADRAFT_61318"/>
<dbReference type="RefSeq" id="XP_007375514.1">
    <property type="nucleotide sequence ID" value="XM_007375452.1"/>
</dbReference>
<comment type="cofactor">
    <cofactor evidence="1 10">
        <name>FAD</name>
        <dbReference type="ChEBI" id="CHEBI:57692"/>
    </cofactor>
</comment>
<evidence type="ECO:0000256" key="2">
    <source>
        <dbReference type="ARBA" id="ARBA00004294"/>
    </source>
</evidence>
<keyword evidence="13" id="KW-1185">Reference proteome</keyword>
<dbReference type="STRING" id="619300.G3APR7"/>
<dbReference type="EMBL" id="GL996502">
    <property type="protein sequence ID" value="EGW32238.1"/>
    <property type="molecule type" value="Genomic_DNA"/>
</dbReference>
<evidence type="ECO:0000313" key="13">
    <source>
        <dbReference type="Proteomes" id="UP000000709"/>
    </source>
</evidence>
<keyword evidence="6 10" id="KW-0274">FAD</keyword>
<keyword evidence="9" id="KW-0472">Membrane</keyword>
<keyword evidence="4 10" id="KW-0285">Flavoprotein</keyword>
<evidence type="ECO:0000256" key="1">
    <source>
        <dbReference type="ARBA" id="ARBA00001974"/>
    </source>
</evidence>
<dbReference type="SUPFAM" id="SSF52343">
    <property type="entry name" value="Ferredoxin reductase-like, C-terminal NADP-linked domain"/>
    <property type="match status" value="1"/>
</dbReference>
<dbReference type="InterPro" id="IPR039261">
    <property type="entry name" value="FNR_nucleotide-bd"/>
</dbReference>
<dbReference type="GeneID" id="18873839"/>
<evidence type="ECO:0000256" key="7">
    <source>
        <dbReference type="ARBA" id="ARBA00023002"/>
    </source>
</evidence>
<keyword evidence="7" id="KW-0560">Oxidoreductase</keyword>
<sequence>MIIEIQPTTTAWQMPYSGDYENKSIWNGSRGIWSVDIKQPEINIVRRYTPLPLYFMKSEYTRSGDRSPLLKVIDPDIDEYDREGTMCLYIKRYDDGEVSKYITSKKIGDTLELRGPYFEFKFPRHPLNLHYSRPIFKDIPSKVEPENFRSSIIQQNGLPDIDTIDFYGGGTGIAPILQVLFSRKPYLGHVNVHYSTRGAEELGPSLSRFLFFLDKL</sequence>
<evidence type="ECO:0000256" key="5">
    <source>
        <dbReference type="ARBA" id="ARBA00022787"/>
    </source>
</evidence>
<dbReference type="PANTHER" id="PTHR19370">
    <property type="entry name" value="NADH-CYTOCHROME B5 REDUCTASE"/>
    <property type="match status" value="1"/>
</dbReference>
<dbReference type="GO" id="GO:0016491">
    <property type="term" value="F:oxidoreductase activity"/>
    <property type="evidence" value="ECO:0007669"/>
    <property type="project" value="UniProtKB-KW"/>
</dbReference>
<evidence type="ECO:0000256" key="10">
    <source>
        <dbReference type="PIRSR" id="PIRSR601834-1"/>
    </source>
</evidence>
<dbReference type="AlphaFoldDB" id="G3APR7"/>
<evidence type="ECO:0000256" key="4">
    <source>
        <dbReference type="ARBA" id="ARBA00022630"/>
    </source>
</evidence>
<keyword evidence="8" id="KW-0496">Mitochondrion</keyword>
<evidence type="ECO:0000256" key="9">
    <source>
        <dbReference type="ARBA" id="ARBA00023136"/>
    </source>
</evidence>
<gene>
    <name evidence="12" type="ORF">SPAPADRAFT_61318</name>
</gene>
<evidence type="ECO:0000313" key="12">
    <source>
        <dbReference type="EMBL" id="EGW32238.1"/>
    </source>
</evidence>